<evidence type="ECO:0000256" key="2">
    <source>
        <dbReference type="ARBA" id="ARBA00022475"/>
    </source>
</evidence>
<dbReference type="GO" id="GO:0036376">
    <property type="term" value="P:sodium ion export across plasma membrane"/>
    <property type="evidence" value="ECO:0007669"/>
    <property type="project" value="TreeGrafter"/>
</dbReference>
<evidence type="ECO:0000259" key="10">
    <source>
        <dbReference type="SMART" id="SM00831"/>
    </source>
</evidence>
<dbReference type="Proteomes" id="UP000184330">
    <property type="component" value="Unassembled WGS sequence"/>
</dbReference>
<feature type="transmembrane region" description="Helical" evidence="9">
    <location>
        <begin position="136"/>
        <end position="159"/>
    </location>
</feature>
<keyword evidence="7 9" id="KW-0472">Membrane</keyword>
<keyword evidence="4" id="KW-0547">Nucleotide-binding</keyword>
<keyword evidence="2" id="KW-1003">Cell membrane</keyword>
<feature type="transmembrane region" description="Helical" evidence="9">
    <location>
        <begin position="299"/>
        <end position="324"/>
    </location>
</feature>
<keyword evidence="6 9" id="KW-1133">Transmembrane helix</keyword>
<dbReference type="Gene3D" id="3.40.1110.10">
    <property type="entry name" value="Calcium-transporting ATPase, cytoplasmic domain N"/>
    <property type="match status" value="1"/>
</dbReference>
<dbReference type="GO" id="GO:0006883">
    <property type="term" value="P:intracellular sodium ion homeostasis"/>
    <property type="evidence" value="ECO:0007669"/>
    <property type="project" value="TreeGrafter"/>
</dbReference>
<dbReference type="SUPFAM" id="SSF81660">
    <property type="entry name" value="Metal cation-transporting ATPase, ATP-binding domain N"/>
    <property type="match status" value="1"/>
</dbReference>
<dbReference type="PRINTS" id="PR00119">
    <property type="entry name" value="CATATPASE"/>
</dbReference>
<dbReference type="OrthoDB" id="158672at2759"/>
<dbReference type="GO" id="GO:0016887">
    <property type="term" value="F:ATP hydrolysis activity"/>
    <property type="evidence" value="ECO:0007669"/>
    <property type="project" value="InterPro"/>
</dbReference>
<dbReference type="GO" id="GO:0005886">
    <property type="term" value="C:plasma membrane"/>
    <property type="evidence" value="ECO:0007669"/>
    <property type="project" value="UniProtKB-SubCell"/>
</dbReference>
<keyword evidence="12" id="KW-1185">Reference proteome</keyword>
<evidence type="ECO:0000256" key="6">
    <source>
        <dbReference type="ARBA" id="ARBA00022989"/>
    </source>
</evidence>
<dbReference type="Pfam" id="PF00122">
    <property type="entry name" value="E1-E2_ATPase"/>
    <property type="match status" value="1"/>
</dbReference>
<dbReference type="PANTHER" id="PTHR43294">
    <property type="entry name" value="SODIUM/POTASSIUM-TRANSPORTING ATPASE SUBUNIT ALPHA"/>
    <property type="match status" value="1"/>
</dbReference>
<dbReference type="NCBIfam" id="TIGR01494">
    <property type="entry name" value="ATPase_P-type"/>
    <property type="match status" value="1"/>
</dbReference>
<dbReference type="Gene3D" id="2.70.150.10">
    <property type="entry name" value="Calcium-transporting ATPase, cytoplasmic transduction domain A"/>
    <property type="match status" value="2"/>
</dbReference>
<protein>
    <submittedName>
        <fullName evidence="11">Related to PMR1-Ca++-transporting P-type ATPase located in Golgi</fullName>
    </submittedName>
</protein>
<keyword evidence="5" id="KW-0067">ATP-binding</keyword>
<feature type="transmembrane region" description="Helical" evidence="9">
    <location>
        <begin position="330"/>
        <end position="350"/>
    </location>
</feature>
<dbReference type="GO" id="GO:1902600">
    <property type="term" value="P:proton transmembrane transport"/>
    <property type="evidence" value="ECO:0007669"/>
    <property type="project" value="TreeGrafter"/>
</dbReference>
<dbReference type="Gene3D" id="3.40.50.1000">
    <property type="entry name" value="HAD superfamily/HAD-like"/>
    <property type="match status" value="1"/>
</dbReference>
<dbReference type="PANTHER" id="PTHR43294:SF21">
    <property type="entry name" value="CATION TRANSPORTING ATPASE"/>
    <property type="match status" value="1"/>
</dbReference>
<evidence type="ECO:0000256" key="1">
    <source>
        <dbReference type="ARBA" id="ARBA00004651"/>
    </source>
</evidence>
<name>A0A1L7X225_9HELO</name>
<evidence type="ECO:0000313" key="11">
    <source>
        <dbReference type="EMBL" id="CZR59083.1"/>
    </source>
</evidence>
<accession>A0A1L7X225</accession>
<dbReference type="STRING" id="576137.A0A1L7X225"/>
<feature type="region of interest" description="Disordered" evidence="8">
    <location>
        <begin position="107"/>
        <end position="127"/>
    </location>
</feature>
<dbReference type="InterPro" id="IPR023214">
    <property type="entry name" value="HAD_sf"/>
</dbReference>
<dbReference type="AlphaFoldDB" id="A0A1L7X225"/>
<dbReference type="GO" id="GO:0005524">
    <property type="term" value="F:ATP binding"/>
    <property type="evidence" value="ECO:0007669"/>
    <property type="project" value="UniProtKB-KW"/>
</dbReference>
<dbReference type="Pfam" id="PF13246">
    <property type="entry name" value="Cation_ATPase"/>
    <property type="match status" value="1"/>
</dbReference>
<reference evidence="11 12" key="1">
    <citation type="submission" date="2016-03" db="EMBL/GenBank/DDBJ databases">
        <authorList>
            <person name="Ploux O."/>
        </authorList>
    </citation>
    <scope>NUCLEOTIDE SEQUENCE [LARGE SCALE GENOMIC DNA]</scope>
    <source>
        <strain evidence="11 12">UAMH 11012</strain>
    </source>
</reference>
<dbReference type="GO" id="GO:0030007">
    <property type="term" value="P:intracellular potassium ion homeostasis"/>
    <property type="evidence" value="ECO:0007669"/>
    <property type="project" value="TreeGrafter"/>
</dbReference>
<dbReference type="InterPro" id="IPR059000">
    <property type="entry name" value="ATPase_P-type_domA"/>
</dbReference>
<dbReference type="InterPro" id="IPR023299">
    <property type="entry name" value="ATPase_P-typ_cyto_dom_N"/>
</dbReference>
<proteinExistence type="predicted"/>
<dbReference type="GO" id="GO:0005391">
    <property type="term" value="F:P-type sodium:potassium-exchanging transporter activity"/>
    <property type="evidence" value="ECO:0007669"/>
    <property type="project" value="TreeGrafter"/>
</dbReference>
<dbReference type="Pfam" id="PF00690">
    <property type="entry name" value="Cation_ATPase_N"/>
    <property type="match status" value="1"/>
</dbReference>
<dbReference type="SUPFAM" id="SSF56784">
    <property type="entry name" value="HAD-like"/>
    <property type="match status" value="1"/>
</dbReference>
<dbReference type="EMBL" id="FJOG01000013">
    <property type="protein sequence ID" value="CZR59083.1"/>
    <property type="molecule type" value="Genomic_DNA"/>
</dbReference>
<feature type="region of interest" description="Disordered" evidence="8">
    <location>
        <begin position="1"/>
        <end position="38"/>
    </location>
</feature>
<feature type="domain" description="Cation-transporting P-type ATPase N-terminal" evidence="10">
    <location>
        <begin position="87"/>
        <end position="160"/>
    </location>
</feature>
<evidence type="ECO:0000313" key="12">
    <source>
        <dbReference type="Proteomes" id="UP000184330"/>
    </source>
</evidence>
<dbReference type="InterPro" id="IPR023298">
    <property type="entry name" value="ATPase_P-typ_TM_dom_sf"/>
</dbReference>
<dbReference type="InterPro" id="IPR001757">
    <property type="entry name" value="P_typ_ATPase"/>
</dbReference>
<evidence type="ECO:0000256" key="4">
    <source>
        <dbReference type="ARBA" id="ARBA00022741"/>
    </source>
</evidence>
<dbReference type="GO" id="GO:1990573">
    <property type="term" value="P:potassium ion import across plasma membrane"/>
    <property type="evidence" value="ECO:0007669"/>
    <property type="project" value="TreeGrafter"/>
</dbReference>
<evidence type="ECO:0000256" key="8">
    <source>
        <dbReference type="SAM" id="MobiDB-lite"/>
    </source>
</evidence>
<keyword evidence="3 9" id="KW-0812">Transmembrane</keyword>
<sequence length="952" mass="103386">MAEKNPDREQESDSEAEMKSQVDAADEEAPIRSTASSRRRRYSVDLATALLITFRTVSYAIEEIKEKEKAEAVKAKKDAATEFGGLEWHTWSVSEVENRLETSIKQGLSSEQVTRKQKEFGKNAPSKPPSDLFSRLIGYMFGGFGSVLLIGGILVTITYKQVFFPEPDGFRVLSRGNGADFEALMFRPLGEPTPAVANLALAIVLTMASISGMLPDDCFVLRDGNRVEFVAADLVPGDILCIKSGNKLPADVHSSKSLLMLTGNTLGVTVSTGDKTIFGKIAKLTNTPKTSMTTLQKEILRFIIIICSLMLFFNVVVIICWVAWLRHDHPSWISVAGLIVDIVTVAVAFIPEVLPIALTASLTITASIMKSNEVLCKSLKTVETLGAVSNHMFVTECSVADRKMTPEIARDWMVTSEADGSNNAISQLRSCAGLCNAGEFNAATSHLPLLLRKITGDATDQAVLRLSESFGPGHGLQLLWKKTFELAFNGKNKSMIRTLAFADPAGLNLALAPSEAKNDQDLLLMIKGAPDMIVERCTSYVGEDGEVLPLDLAMKAVIEDIKNQWPNQGKRGILLARKILPGHQSVHNPVHNTFEAEVTHQAGSGLTLIGLVGIVHPPRDEIPEVVRILRRAGIRIFMVTGDFKLSAQAIAIECGIITNPAAMVHDVTALSRDHIIEPAISKGIKDSDLEKLEGPMKSITLSGPELITLNDNQWEQLCGYDEILFARTTPEQKLRIVKELRKSENLVGMTGDGVNDAPSLKAADIGIALGSGSDIAIEAADMVLLNSFGAIVKAVKYGRVVSITSRKQSSTFSLPILGSFLMIMICCLTDCAAATVLAYEKPRSGCPIEKTEKCQDGQVDRLEALATWIWLSRNPGISLLICHGLLVGSTQSCPLLRPLAQLFSVSTWLGSWICLQSPLRIFLYIFCCSACDAMLEPQASQMFMQEVHGAGG</sequence>
<dbReference type="SUPFAM" id="SSF81665">
    <property type="entry name" value="Calcium ATPase, transmembrane domain M"/>
    <property type="match status" value="1"/>
</dbReference>
<dbReference type="SUPFAM" id="SSF81653">
    <property type="entry name" value="Calcium ATPase, transduction domain A"/>
    <property type="match status" value="1"/>
</dbReference>
<evidence type="ECO:0000256" key="5">
    <source>
        <dbReference type="ARBA" id="ARBA00022840"/>
    </source>
</evidence>
<feature type="compositionally biased region" description="Basic and acidic residues" evidence="8">
    <location>
        <begin position="1"/>
        <end position="20"/>
    </location>
</feature>
<dbReference type="InterPro" id="IPR050510">
    <property type="entry name" value="Cation_transp_ATPase_P-type"/>
</dbReference>
<dbReference type="InterPro" id="IPR036412">
    <property type="entry name" value="HAD-like_sf"/>
</dbReference>
<dbReference type="FunFam" id="3.40.1110.10:FF:000114">
    <property type="entry name" value="H /K ATPase alpha subunit, putative"/>
    <property type="match status" value="1"/>
</dbReference>
<dbReference type="InterPro" id="IPR008250">
    <property type="entry name" value="ATPase_P-typ_transduc_dom_A_sf"/>
</dbReference>
<dbReference type="Gene3D" id="1.20.1110.10">
    <property type="entry name" value="Calcium-transporting ATPase, transmembrane domain"/>
    <property type="match status" value="2"/>
</dbReference>
<dbReference type="SMART" id="SM00831">
    <property type="entry name" value="Cation_ATPase_N"/>
    <property type="match status" value="1"/>
</dbReference>
<organism evidence="11 12">
    <name type="scientific">Phialocephala subalpina</name>
    <dbReference type="NCBI Taxonomy" id="576137"/>
    <lineage>
        <taxon>Eukaryota</taxon>
        <taxon>Fungi</taxon>
        <taxon>Dikarya</taxon>
        <taxon>Ascomycota</taxon>
        <taxon>Pezizomycotina</taxon>
        <taxon>Leotiomycetes</taxon>
        <taxon>Helotiales</taxon>
        <taxon>Mollisiaceae</taxon>
        <taxon>Phialocephala</taxon>
        <taxon>Phialocephala fortinii species complex</taxon>
    </lineage>
</organism>
<dbReference type="InterPro" id="IPR004014">
    <property type="entry name" value="ATPase_P-typ_cation-transptr_N"/>
</dbReference>
<gene>
    <name evidence="11" type="ORF">PAC_08975</name>
</gene>
<evidence type="ECO:0000256" key="7">
    <source>
        <dbReference type="ARBA" id="ARBA00023136"/>
    </source>
</evidence>
<comment type="subcellular location">
    <subcellularLocation>
        <location evidence="1">Cell membrane</location>
        <topology evidence="1">Multi-pass membrane protein</topology>
    </subcellularLocation>
</comment>
<evidence type="ECO:0000256" key="9">
    <source>
        <dbReference type="SAM" id="Phobius"/>
    </source>
</evidence>
<evidence type="ECO:0000256" key="3">
    <source>
        <dbReference type="ARBA" id="ARBA00022692"/>
    </source>
</evidence>